<comment type="subcellular location">
    <subcellularLocation>
        <location evidence="1">Cell outer membrane</location>
    </subcellularLocation>
</comment>
<dbReference type="PANTHER" id="PTHR34001:SF3">
    <property type="entry name" value="BLL7405 PROTEIN"/>
    <property type="match status" value="1"/>
</dbReference>
<dbReference type="SUPFAM" id="SSF56925">
    <property type="entry name" value="OMPA-like"/>
    <property type="match status" value="1"/>
</dbReference>
<proteinExistence type="inferred from homology"/>
<organism evidence="8 9">
    <name type="scientific">Bartonella harrusi</name>
    <dbReference type="NCBI Taxonomy" id="2961895"/>
    <lineage>
        <taxon>Bacteria</taxon>
        <taxon>Pseudomonadati</taxon>
        <taxon>Pseudomonadota</taxon>
        <taxon>Alphaproteobacteria</taxon>
        <taxon>Hyphomicrobiales</taxon>
        <taxon>Bartonellaceae</taxon>
        <taxon>Bartonella</taxon>
    </lineage>
</organism>
<dbReference type="EMBL" id="CP101114">
    <property type="protein sequence ID" value="UTO28657.1"/>
    <property type="molecule type" value="Genomic_DNA"/>
</dbReference>
<evidence type="ECO:0000313" key="9">
    <source>
        <dbReference type="Proteomes" id="UP001059475"/>
    </source>
</evidence>
<feature type="domain" description="Outer membrane protein beta-barrel" evidence="7">
    <location>
        <begin position="24"/>
        <end position="283"/>
    </location>
</feature>
<comment type="similarity">
    <text evidence="5">Belongs to the Omp25/RopB family.</text>
</comment>
<dbReference type="Gene3D" id="2.40.160.20">
    <property type="match status" value="1"/>
</dbReference>
<evidence type="ECO:0000313" key="8">
    <source>
        <dbReference type="EMBL" id="UTO28657.1"/>
    </source>
</evidence>
<evidence type="ECO:0000256" key="2">
    <source>
        <dbReference type="ARBA" id="ARBA00022729"/>
    </source>
</evidence>
<evidence type="ECO:0000256" key="4">
    <source>
        <dbReference type="ARBA" id="ARBA00023237"/>
    </source>
</evidence>
<dbReference type="RefSeq" id="WP_254770556.1">
    <property type="nucleotide sequence ID" value="NZ_CP101114.1"/>
</dbReference>
<evidence type="ECO:0000256" key="3">
    <source>
        <dbReference type="ARBA" id="ARBA00023136"/>
    </source>
</evidence>
<dbReference type="Pfam" id="PF13505">
    <property type="entry name" value="OMP_b-brl"/>
    <property type="match status" value="1"/>
</dbReference>
<keyword evidence="9" id="KW-1185">Reference proteome</keyword>
<keyword evidence="2 6" id="KW-0732">Signal</keyword>
<evidence type="ECO:0000259" key="7">
    <source>
        <dbReference type="Pfam" id="PF13505"/>
    </source>
</evidence>
<dbReference type="InterPro" id="IPR051692">
    <property type="entry name" value="OMP-like"/>
</dbReference>
<dbReference type="PANTHER" id="PTHR34001">
    <property type="entry name" value="BLL7405 PROTEIN"/>
    <property type="match status" value="1"/>
</dbReference>
<keyword evidence="4" id="KW-0998">Cell outer membrane</keyword>
<sequence length="283" mass="30641">MNTKCLVMTSVIALISASTAQAADIIVSHEGMSQRVPSIVAPSTFSWTGFYVGAQVGNFSSKVEITDTDTKNKLFSKDNAPKPSGFMGGIYVGSNMDLGNGFILGVETDAVWADRGDTKTLSTKELEEGDLEDFNATFAEAGIKLSNDEKFAAGDTGSYIFTYKEKWSGATRVRVGFAATERIMPYFAGGIAYAQMQGIAMVSGTKKPVENKPSKTISGTVGDKTKTMVGFTLGGGIDFAVTDHVLLRAEYRYSDFGKKKFKDDEAEFNYKTNDFRVGVAYKF</sequence>
<accession>A0ABY5ETP6</accession>
<evidence type="ECO:0000256" key="6">
    <source>
        <dbReference type="SAM" id="SignalP"/>
    </source>
</evidence>
<feature type="chain" id="PRO_5046918963" evidence="6">
    <location>
        <begin position="23"/>
        <end position="283"/>
    </location>
</feature>
<evidence type="ECO:0000256" key="1">
    <source>
        <dbReference type="ARBA" id="ARBA00004442"/>
    </source>
</evidence>
<keyword evidence="3" id="KW-0472">Membrane</keyword>
<reference evidence="8" key="1">
    <citation type="submission" date="2022-07" db="EMBL/GenBank/DDBJ databases">
        <title>First report of Bartonella spp. in marsupials in Brazil, with a description of Bartonella harrusi sp. nov. and new proposal for taxonomic reclassification of species of the genus Bartonella.</title>
        <authorList>
            <person name="Amaral R.B."/>
        </authorList>
    </citation>
    <scope>NUCLEOTIDE SEQUENCE</scope>
    <source>
        <strain evidence="8">117A</strain>
    </source>
</reference>
<dbReference type="InterPro" id="IPR011250">
    <property type="entry name" value="OMP/PagP_B-barrel"/>
</dbReference>
<name>A0ABY5ETP6_9HYPH</name>
<feature type="signal peptide" evidence="6">
    <location>
        <begin position="1"/>
        <end position="22"/>
    </location>
</feature>
<gene>
    <name evidence="8" type="ORF">NMK50_01120</name>
</gene>
<evidence type="ECO:0000256" key="5">
    <source>
        <dbReference type="ARBA" id="ARBA00038306"/>
    </source>
</evidence>
<protein>
    <submittedName>
        <fullName evidence="8">Porin family protein</fullName>
    </submittedName>
</protein>
<dbReference type="InterPro" id="IPR027385">
    <property type="entry name" value="Beta-barrel_OMP"/>
</dbReference>
<dbReference type="Proteomes" id="UP001059475">
    <property type="component" value="Chromosome"/>
</dbReference>